<keyword evidence="1" id="KW-0812">Transmembrane</keyword>
<name>A0AAE3TCF8_9BACT</name>
<keyword evidence="1" id="KW-0472">Membrane</keyword>
<organism evidence="3 4">
    <name type="scientific">Stygiobacter electus</name>
    <dbReference type="NCBI Taxonomy" id="3032292"/>
    <lineage>
        <taxon>Bacteria</taxon>
        <taxon>Pseudomonadati</taxon>
        <taxon>Ignavibacteriota</taxon>
        <taxon>Ignavibacteria</taxon>
        <taxon>Ignavibacteriales</taxon>
        <taxon>Melioribacteraceae</taxon>
        <taxon>Stygiobacter</taxon>
    </lineage>
</organism>
<feature type="transmembrane region" description="Helical" evidence="1">
    <location>
        <begin position="83"/>
        <end position="101"/>
    </location>
</feature>
<keyword evidence="4" id="KW-1185">Reference proteome</keyword>
<reference evidence="3" key="1">
    <citation type="submission" date="2023-03" db="EMBL/GenBank/DDBJ databases">
        <title>Stygiobacter electus gen. nov., sp. nov., facultatively anaerobic thermotolerant bacterium of the class Ignavibacteria from a well of Yessentuki mineral water deposit.</title>
        <authorList>
            <person name="Podosokorskaya O.A."/>
            <person name="Elcheninov A.G."/>
            <person name="Petrova N.F."/>
            <person name="Zavarzina D.G."/>
            <person name="Kublanov I.V."/>
            <person name="Merkel A.Y."/>
        </authorList>
    </citation>
    <scope>NUCLEOTIDE SEQUENCE</scope>
    <source>
        <strain evidence="3">09-Me</strain>
    </source>
</reference>
<evidence type="ECO:0000256" key="1">
    <source>
        <dbReference type="SAM" id="Phobius"/>
    </source>
</evidence>
<evidence type="ECO:0000313" key="3">
    <source>
        <dbReference type="EMBL" id="MDF1611416.1"/>
    </source>
</evidence>
<gene>
    <name evidence="3" type="ORF">P0M35_04580</name>
</gene>
<dbReference type="Pfam" id="PF18935">
    <property type="entry name" value="DUF5683"/>
    <property type="match status" value="1"/>
</dbReference>
<protein>
    <submittedName>
        <fullName evidence="3">DUF5683 domain-containing protein</fullName>
    </submittedName>
</protein>
<dbReference type="InterPro" id="IPR043738">
    <property type="entry name" value="DUF5683"/>
</dbReference>
<accession>A0AAE3TCF8</accession>
<dbReference type="AlphaFoldDB" id="A0AAE3TCF8"/>
<evidence type="ECO:0000313" key="4">
    <source>
        <dbReference type="Proteomes" id="UP001221302"/>
    </source>
</evidence>
<dbReference type="EMBL" id="JARGDL010000004">
    <property type="protein sequence ID" value="MDF1611416.1"/>
    <property type="molecule type" value="Genomic_DNA"/>
</dbReference>
<evidence type="ECO:0000259" key="2">
    <source>
        <dbReference type="Pfam" id="PF18935"/>
    </source>
</evidence>
<keyword evidence="1" id="KW-1133">Transmembrane helix</keyword>
<dbReference type="Proteomes" id="UP001221302">
    <property type="component" value="Unassembled WGS sequence"/>
</dbReference>
<dbReference type="RefSeq" id="WP_321535183.1">
    <property type="nucleotide sequence ID" value="NZ_JARGDL010000004.1"/>
</dbReference>
<sequence>MSKSPWNAVLKSALVPGWGQYYNESYWKIPIILGAFTYLGYQWKVNNDNYINYKNLFQKSISSNQTNSNYYKLREFYRDQRDLFTIYIGIVYLLNLIDAYVDSHLFDFNVNENIHSKYYMIEIKLKL</sequence>
<proteinExistence type="predicted"/>
<feature type="domain" description="DUF5683" evidence="2">
    <location>
        <begin position="3"/>
        <end position="115"/>
    </location>
</feature>
<comment type="caution">
    <text evidence="3">The sequence shown here is derived from an EMBL/GenBank/DDBJ whole genome shotgun (WGS) entry which is preliminary data.</text>
</comment>